<dbReference type="AlphaFoldDB" id="K1S0W7"/>
<dbReference type="InterPro" id="IPR024078">
    <property type="entry name" value="LmbE-like_dom_sf"/>
</dbReference>
<name>K1S0W7_9ZZZZ</name>
<protein>
    <submittedName>
        <fullName evidence="2">N-acetylglucosaminyl phosphatidylinositol deacetylase</fullName>
        <ecNumber evidence="2">3.5.1.89</ecNumber>
    </submittedName>
</protein>
<reference evidence="2" key="1">
    <citation type="journal article" date="2013" name="Environ. Microbiol.">
        <title>Microbiota from the distal guts of lean and obese adolescents exhibit partial functional redundancy besides clear differences in community structure.</title>
        <authorList>
            <person name="Ferrer M."/>
            <person name="Ruiz A."/>
            <person name="Lanza F."/>
            <person name="Haange S.B."/>
            <person name="Oberbach A."/>
            <person name="Till H."/>
            <person name="Bargiela R."/>
            <person name="Campoy C."/>
            <person name="Segura M.T."/>
            <person name="Richter M."/>
            <person name="von Bergen M."/>
            <person name="Seifert J."/>
            <person name="Suarez A."/>
        </authorList>
    </citation>
    <scope>NUCLEOTIDE SEQUENCE</scope>
</reference>
<evidence type="ECO:0000313" key="2">
    <source>
        <dbReference type="EMBL" id="EKC51278.1"/>
    </source>
</evidence>
<evidence type="ECO:0000256" key="1">
    <source>
        <dbReference type="SAM" id="MobiDB-lite"/>
    </source>
</evidence>
<feature type="non-terminal residue" evidence="2">
    <location>
        <position position="243"/>
    </location>
</feature>
<dbReference type="SUPFAM" id="SSF102588">
    <property type="entry name" value="LmbE-like"/>
    <property type="match status" value="1"/>
</dbReference>
<dbReference type="InterPro" id="IPR008979">
    <property type="entry name" value="Galactose-bd-like_sf"/>
</dbReference>
<organism evidence="2">
    <name type="scientific">human gut metagenome</name>
    <dbReference type="NCBI Taxonomy" id="408170"/>
    <lineage>
        <taxon>unclassified sequences</taxon>
        <taxon>metagenomes</taxon>
        <taxon>organismal metagenomes</taxon>
    </lineage>
</organism>
<dbReference type="EC" id="3.5.1.89" evidence="2"/>
<gene>
    <name evidence="2" type="ORF">LEA_17486</name>
</gene>
<proteinExistence type="predicted"/>
<dbReference type="GO" id="GO:0000225">
    <property type="term" value="F:N-acetylglucosaminylphosphatidylinositol deacetylase activity"/>
    <property type="evidence" value="ECO:0007669"/>
    <property type="project" value="UniProtKB-EC"/>
</dbReference>
<dbReference type="Gene3D" id="2.60.120.260">
    <property type="entry name" value="Galactose-binding domain-like"/>
    <property type="match status" value="1"/>
</dbReference>
<accession>K1S0W7</accession>
<comment type="caution">
    <text evidence="2">The sequence shown here is derived from an EMBL/GenBank/DDBJ whole genome shotgun (WGS) entry which is preliminary data.</text>
</comment>
<dbReference type="Gene3D" id="3.40.50.10320">
    <property type="entry name" value="LmbE-like"/>
    <property type="match status" value="1"/>
</dbReference>
<feature type="region of interest" description="Disordered" evidence="1">
    <location>
        <begin position="92"/>
        <end position="121"/>
    </location>
</feature>
<sequence length="243" mass="26928">MLWDNTANTDFSKEQYGKIAAEYANNKYQYVRVTLTQLPLHKESRVAVWPAIGEVKVLGEEVINPEEENKIVLTEKGQNIDIDLAYSQPVTVSSSKDGENVTDRDANTTWTPDADDENPSLTIGLDREYNIENFSVDFEGEAAPYKVLVNTSEGWVEAGSCDSKDSGKVVSASKDEITGIKFQFEKGMTAKVSEVHFDGVDAKVKHHKRILVMAPHEDDEMLMAGGVMNRAVANGDEVYVVYA</sequence>
<dbReference type="EMBL" id="AJWY01011971">
    <property type="protein sequence ID" value="EKC51278.1"/>
    <property type="molecule type" value="Genomic_DNA"/>
</dbReference>
<keyword evidence="2" id="KW-0378">Hydrolase</keyword>
<dbReference type="SUPFAM" id="SSF49785">
    <property type="entry name" value="Galactose-binding domain-like"/>
    <property type="match status" value="1"/>
</dbReference>
<feature type="compositionally biased region" description="Basic and acidic residues" evidence="1">
    <location>
        <begin position="96"/>
        <end position="106"/>
    </location>
</feature>